<dbReference type="KEGG" id="spap:H3Z74_17740"/>
<keyword evidence="3" id="KW-1133">Transmembrane helix</keyword>
<evidence type="ECO:0000313" key="6">
    <source>
        <dbReference type="Proteomes" id="UP000516148"/>
    </source>
</evidence>
<comment type="similarity">
    <text evidence="1">Belongs to the bacterial sugar transferase family.</text>
</comment>
<protein>
    <submittedName>
        <fullName evidence="5">Sugar transferase</fullName>
    </submittedName>
</protein>
<dbReference type="PANTHER" id="PTHR30576">
    <property type="entry name" value="COLANIC BIOSYNTHESIS UDP-GLUCOSE LIPID CARRIER TRANSFERASE"/>
    <property type="match status" value="1"/>
</dbReference>
<keyword evidence="3" id="KW-0812">Transmembrane</keyword>
<dbReference type="GO" id="GO:0000271">
    <property type="term" value="P:polysaccharide biosynthetic process"/>
    <property type="evidence" value="ECO:0007669"/>
    <property type="project" value="UniProtKB-KW"/>
</dbReference>
<keyword evidence="3" id="KW-0472">Membrane</keyword>
<feature type="transmembrane region" description="Helical" evidence="3">
    <location>
        <begin position="54"/>
        <end position="74"/>
    </location>
</feature>
<dbReference type="EMBL" id="CP061038">
    <property type="protein sequence ID" value="QNQ08573.1"/>
    <property type="molecule type" value="Genomic_DNA"/>
</dbReference>
<evidence type="ECO:0000256" key="1">
    <source>
        <dbReference type="ARBA" id="ARBA00006464"/>
    </source>
</evidence>
<sequence length="242" mass="27225">MSDDMSRPAAPRPERRRDMARRVRFESDMRAVPLPLELRVGSYARHVKPQVDRVIALIALIVLSPLLLIVAILIKLTDRGPIFFVQQRTGYLGKRFPLFKFRTMVPNAEALKESLRSANIHGADSPDFKLIHDPRVTPIGRILRKTSIDELPNLLNIVRGEMSIVGPRPTSFDATTYSMSHLPRLAARPGLTGLWQVSGRADIGFDERVEMDIAYIRTMSAQRDLQLIVKTVSAVRRGDGAH</sequence>
<feature type="domain" description="Bacterial sugar transferase" evidence="4">
    <location>
        <begin position="50"/>
        <end position="235"/>
    </location>
</feature>
<organism evidence="5 6">
    <name type="scientific">Sphingomonas alpina</name>
    <dbReference type="NCBI Taxonomy" id="653931"/>
    <lineage>
        <taxon>Bacteria</taxon>
        <taxon>Pseudomonadati</taxon>
        <taxon>Pseudomonadota</taxon>
        <taxon>Alphaproteobacteria</taxon>
        <taxon>Sphingomonadales</taxon>
        <taxon>Sphingomonadaceae</taxon>
        <taxon>Sphingomonas</taxon>
    </lineage>
</organism>
<keyword evidence="5" id="KW-0808">Transferase</keyword>
<dbReference type="AlphaFoldDB" id="A0A7H0LFX0"/>
<name>A0A7H0LFX0_9SPHN</name>
<dbReference type="RefSeq" id="WP_187760901.1">
    <property type="nucleotide sequence ID" value="NZ_CP061038.1"/>
</dbReference>
<evidence type="ECO:0000256" key="3">
    <source>
        <dbReference type="SAM" id="Phobius"/>
    </source>
</evidence>
<dbReference type="PANTHER" id="PTHR30576:SF10">
    <property type="entry name" value="SLL5057 PROTEIN"/>
    <property type="match status" value="1"/>
</dbReference>
<evidence type="ECO:0000256" key="2">
    <source>
        <dbReference type="ARBA" id="ARBA00023169"/>
    </source>
</evidence>
<evidence type="ECO:0000313" key="5">
    <source>
        <dbReference type="EMBL" id="QNQ08573.1"/>
    </source>
</evidence>
<dbReference type="InterPro" id="IPR003362">
    <property type="entry name" value="Bact_transf"/>
</dbReference>
<keyword evidence="2" id="KW-0270">Exopolysaccharide synthesis</keyword>
<dbReference type="Pfam" id="PF02397">
    <property type="entry name" value="Bac_transf"/>
    <property type="match status" value="1"/>
</dbReference>
<dbReference type="GO" id="GO:0016780">
    <property type="term" value="F:phosphotransferase activity, for other substituted phosphate groups"/>
    <property type="evidence" value="ECO:0007669"/>
    <property type="project" value="TreeGrafter"/>
</dbReference>
<accession>A0A7H0LFX0</accession>
<proteinExistence type="inferred from homology"/>
<keyword evidence="6" id="KW-1185">Reference proteome</keyword>
<reference evidence="5 6" key="1">
    <citation type="submission" date="2020-09" db="EMBL/GenBank/DDBJ databases">
        <title>Sphingomonas sp., a new species isolated from pork steak.</title>
        <authorList>
            <person name="Heidler von Heilborn D."/>
        </authorList>
    </citation>
    <scope>NUCLEOTIDE SEQUENCE [LARGE SCALE GENOMIC DNA]</scope>
    <source>
        <strain evidence="6">S8-3T</strain>
    </source>
</reference>
<gene>
    <name evidence="5" type="ORF">H3Z74_17740</name>
</gene>
<evidence type="ECO:0000259" key="4">
    <source>
        <dbReference type="Pfam" id="PF02397"/>
    </source>
</evidence>
<dbReference type="Proteomes" id="UP000516148">
    <property type="component" value="Chromosome"/>
</dbReference>